<protein>
    <submittedName>
        <fullName evidence="3">Uncharacterized protein</fullName>
    </submittedName>
</protein>
<evidence type="ECO:0000313" key="2">
    <source>
        <dbReference type="EMBL" id="KAE8990381.1"/>
    </source>
</evidence>
<organism evidence="3 5">
    <name type="scientific">Phytophthora rubi</name>
    <dbReference type="NCBI Taxonomy" id="129364"/>
    <lineage>
        <taxon>Eukaryota</taxon>
        <taxon>Sar</taxon>
        <taxon>Stramenopiles</taxon>
        <taxon>Oomycota</taxon>
        <taxon>Peronosporomycetes</taxon>
        <taxon>Peronosporales</taxon>
        <taxon>Peronosporaceae</taxon>
        <taxon>Phytophthora</taxon>
    </lineage>
</organism>
<reference evidence="3 5" key="1">
    <citation type="submission" date="2018-08" db="EMBL/GenBank/DDBJ databases">
        <title>Genomic investigation of the strawberry pathogen Phytophthora fragariae indicates pathogenicity is determined by transcriptional variation in three key races.</title>
        <authorList>
            <person name="Adams T.M."/>
            <person name="Armitage A.D."/>
            <person name="Sobczyk M.K."/>
            <person name="Bates H.J."/>
            <person name="Dunwell J.M."/>
            <person name="Nellist C.F."/>
            <person name="Harrison R.J."/>
        </authorList>
    </citation>
    <scope>NUCLEOTIDE SEQUENCE [LARGE SCALE GENOMIC DNA]</scope>
    <source>
        <strain evidence="2 4">SCRP249</strain>
        <strain evidence="3 5">SCRP333</strain>
    </source>
</reference>
<keyword evidence="5" id="KW-1185">Reference proteome</keyword>
<dbReference type="PRINTS" id="PR01217">
    <property type="entry name" value="PRICHEXTENSN"/>
</dbReference>
<comment type="caution">
    <text evidence="3">The sequence shown here is derived from an EMBL/GenBank/DDBJ whole genome shotgun (WGS) entry which is preliminary data.</text>
</comment>
<dbReference type="Proteomes" id="UP000429607">
    <property type="component" value="Unassembled WGS sequence"/>
</dbReference>
<gene>
    <name evidence="2" type="ORF">PR001_g21500</name>
    <name evidence="3" type="ORF">PR003_g23241</name>
</gene>
<sequence>ASGGHVAQVTPLPGGGWGLAAPTLQPSQYVGSAGLVFGYGNGAPVPTPTASQYGAVVPQTPATTTATMTSQTTRIRTAIPSYQNCTIGNPAAAAGVGVSYPFYQPPNWAQVPAQSRALSAPDARAPVAPTWPMKTAPTPTQPVPTAPPPSGQTPTGGPPPPPGATPPTLGGTPPAGGPTPPLGPASPSGAPPPGGPPPPNLNGYAYPPAQAPYNYGSVPGPVTGTRSYGMPSRIKNAVKMIQPFYSDSASVDKARTFWDAFDRATEGLEDALRLSAFRECLKGKAGEQWWMYSQINDSETLRTRFHNQFICQTPLQMIERLKSTNRSKGMSAEVWGDLISSLCDAAQCYDAEMRYQYFLSGLRNKE</sequence>
<dbReference type="EMBL" id="QXFV01002259">
    <property type="protein sequence ID" value="KAE8990381.1"/>
    <property type="molecule type" value="Genomic_DNA"/>
</dbReference>
<feature type="non-terminal residue" evidence="3">
    <location>
        <position position="1"/>
    </location>
</feature>
<accession>A0A6A4CXE3</accession>
<dbReference type="AlphaFoldDB" id="A0A6A4CXE3"/>
<feature type="compositionally biased region" description="Pro residues" evidence="1">
    <location>
        <begin position="139"/>
        <end position="165"/>
    </location>
</feature>
<feature type="region of interest" description="Disordered" evidence="1">
    <location>
        <begin position="113"/>
        <end position="205"/>
    </location>
</feature>
<evidence type="ECO:0000313" key="5">
    <source>
        <dbReference type="Proteomes" id="UP000434957"/>
    </source>
</evidence>
<name>A0A6A4CXE3_9STRA</name>
<feature type="compositionally biased region" description="Pro residues" evidence="1">
    <location>
        <begin position="175"/>
        <end position="200"/>
    </location>
</feature>
<proteinExistence type="predicted"/>
<dbReference type="EMBL" id="QXFT01002427">
    <property type="protein sequence ID" value="KAE9298437.1"/>
    <property type="molecule type" value="Genomic_DNA"/>
</dbReference>
<evidence type="ECO:0000313" key="3">
    <source>
        <dbReference type="EMBL" id="KAE9298437.1"/>
    </source>
</evidence>
<evidence type="ECO:0000256" key="1">
    <source>
        <dbReference type="SAM" id="MobiDB-lite"/>
    </source>
</evidence>
<evidence type="ECO:0000313" key="4">
    <source>
        <dbReference type="Proteomes" id="UP000429607"/>
    </source>
</evidence>
<dbReference type="Proteomes" id="UP000434957">
    <property type="component" value="Unassembled WGS sequence"/>
</dbReference>